<dbReference type="AlphaFoldDB" id="A0AAW1UWN6"/>
<comment type="caution">
    <text evidence="9">The sequence shown here is derived from an EMBL/GenBank/DDBJ whole genome shotgun (WGS) entry which is preliminary data.</text>
</comment>
<dbReference type="GO" id="GO:0005737">
    <property type="term" value="C:cytoplasm"/>
    <property type="evidence" value="ECO:0007669"/>
    <property type="project" value="UniProtKB-SubCell"/>
</dbReference>
<comment type="subcellular location">
    <subcellularLocation>
        <location evidence="2">Cytoplasm</location>
    </subcellularLocation>
    <subcellularLocation>
        <location evidence="1">Nucleus</location>
    </subcellularLocation>
</comment>
<protein>
    <recommendedName>
        <fullName evidence="8">Exportin-4</fullName>
    </recommendedName>
</protein>
<dbReference type="EMBL" id="JARQZJ010000094">
    <property type="protein sequence ID" value="KAK9884913.1"/>
    <property type="molecule type" value="Genomic_DNA"/>
</dbReference>
<reference evidence="9 10" key="1">
    <citation type="submission" date="2023-03" db="EMBL/GenBank/DDBJ databases">
        <title>Genome insight into feeding habits of ladybird beetles.</title>
        <authorList>
            <person name="Li H.-S."/>
            <person name="Huang Y.-H."/>
            <person name="Pang H."/>
        </authorList>
    </citation>
    <scope>NUCLEOTIDE SEQUENCE [LARGE SCALE GENOMIC DNA]</scope>
    <source>
        <strain evidence="9">SYSU_2023b</strain>
        <tissue evidence="9">Whole body</tissue>
    </source>
</reference>
<dbReference type="Gene3D" id="1.25.10.10">
    <property type="entry name" value="Leucine-rich Repeat Variant"/>
    <property type="match status" value="2"/>
</dbReference>
<name>A0AAW1UWN6_9CUCU</name>
<dbReference type="InterPro" id="IPR044189">
    <property type="entry name" value="XPO4/7-like"/>
</dbReference>
<dbReference type="GO" id="GO:0005049">
    <property type="term" value="F:nuclear export signal receptor activity"/>
    <property type="evidence" value="ECO:0007669"/>
    <property type="project" value="InterPro"/>
</dbReference>
<keyword evidence="7" id="KW-0539">Nucleus</keyword>
<evidence type="ECO:0000313" key="9">
    <source>
        <dbReference type="EMBL" id="KAK9884913.1"/>
    </source>
</evidence>
<dbReference type="PANTHER" id="PTHR12596">
    <property type="entry name" value="EXPORTIN 4,7-RELATED"/>
    <property type="match status" value="1"/>
</dbReference>
<keyword evidence="10" id="KW-1185">Reference proteome</keyword>
<dbReference type="InterPro" id="IPR016024">
    <property type="entry name" value="ARM-type_fold"/>
</dbReference>
<keyword evidence="4" id="KW-0813">Transport</keyword>
<dbReference type="Proteomes" id="UP001431783">
    <property type="component" value="Unassembled WGS sequence"/>
</dbReference>
<dbReference type="GO" id="GO:0005643">
    <property type="term" value="C:nuclear pore"/>
    <property type="evidence" value="ECO:0007669"/>
    <property type="project" value="TreeGrafter"/>
</dbReference>
<sequence>MNEQIINDLESACRIIVAPPNLVSNDERRKAEEVILNFRKSRAPFAICRQILEHSKVDYLLFESAEVIKRALIREWNFLPSSDKESLCEYLLKLVILRELPSFVRDRILQVICIMVKRASADNNGRQRSNILNEVENLILNAEYPKKILGCQLIIIMMQEYASTVKSADVGLTWEVHFKAKKQFENTDLKRIFSFTLILISKLLENDVPFEANIAQLCKCLLQIVEQILTWGYISPMLPKRLIGIYETTYEADESPALFLNNAWAEIVLGPDFLPLIFQIYWKVRYSDEMAHHALSSLVQLASLSGGVLMRKKTISDEDRLKYLTVYLENFSKLISNITIKNKESLGISNIVRKLSLFFISDITKINQQAQVTFFDEITLLTCNFCEGAAIEESNSDDNKYYNDSLNNMLEAWSTLLLEYGKEQSKKLMREHCISIFNKYLQCHLAPPDGVRQANDSDVEEIEDNEDNDRTKYKEQLQTIGMLGRTVPDHSLPILYKLLESRMEKLKIQLQTMQKHPLTLNEAAQLSDMFEDIHWTLLICGHVLCMDSDGETPMIPNEIMQFSLEQFNKQSNLDASLRTLASVRDLNTMPECLEQCDYVIRIFSDVLRLCTIEDSAAQVQLGHFMSPEVSCSIMWMLKRWCLSYLIPVENYYLEVSPILVGAVGKDTEGANFVLNFILSKIQSNICNFHSEPVLLRDTVNLFADIVCVKQKSRYIIKTEGLWNLINMQKELKPGHLPPEIRRGLYKGFVLSGTSLQDPDEKLKFYEQILKPVQIRFEALSKANNSAFHHEAAQNEVIDLLECLIGIAKGALMSSFQIIFNFLAPILSDMAQLLGICHNYQVIVQLILELFGQVAKNMLCYLNFMNSKQLYDSSLAVVRMYAKWNKNRLSTESFAEETSLQDLALVLDLLTFILSKDCLDLSTGSPEEITVTASDVSLFGLSFIMPLMTMDLLKYPSLCSQYYRLVVLINDLFPEKICALPGELLNSLFYSIKLGLTNFGSEITQASLDFIHGMGCYVYKHQVNNDAMHFMLKPYLKLLLDLTLTHQMNSDLISTASVSIYALICCFRQEFNELVKTLVQAQQDPLTADRLSAAFDTLICGVEFNCERQSKLKFRNNFDRFIATVHGFLLMK</sequence>
<organism evidence="9 10">
    <name type="scientific">Henosepilachna vigintioctopunctata</name>
    <dbReference type="NCBI Taxonomy" id="420089"/>
    <lineage>
        <taxon>Eukaryota</taxon>
        <taxon>Metazoa</taxon>
        <taxon>Ecdysozoa</taxon>
        <taxon>Arthropoda</taxon>
        <taxon>Hexapoda</taxon>
        <taxon>Insecta</taxon>
        <taxon>Pterygota</taxon>
        <taxon>Neoptera</taxon>
        <taxon>Endopterygota</taxon>
        <taxon>Coleoptera</taxon>
        <taxon>Polyphaga</taxon>
        <taxon>Cucujiformia</taxon>
        <taxon>Coccinelloidea</taxon>
        <taxon>Coccinellidae</taxon>
        <taxon>Epilachninae</taxon>
        <taxon>Epilachnini</taxon>
        <taxon>Henosepilachna</taxon>
    </lineage>
</organism>
<proteinExistence type="inferred from homology"/>
<evidence type="ECO:0000256" key="3">
    <source>
        <dbReference type="ARBA" id="ARBA00009466"/>
    </source>
</evidence>
<accession>A0AAW1UWN6</accession>
<dbReference type="InterPro" id="IPR011989">
    <property type="entry name" value="ARM-like"/>
</dbReference>
<evidence type="ECO:0000256" key="2">
    <source>
        <dbReference type="ARBA" id="ARBA00004496"/>
    </source>
</evidence>
<comment type="similarity">
    <text evidence="3">Belongs to the exportin family.</text>
</comment>
<dbReference type="PANTHER" id="PTHR12596:SF1">
    <property type="entry name" value="EXPORTIN-4"/>
    <property type="match status" value="1"/>
</dbReference>
<keyword evidence="6" id="KW-0653">Protein transport</keyword>
<gene>
    <name evidence="9" type="ORF">WA026_009151</name>
</gene>
<evidence type="ECO:0000256" key="1">
    <source>
        <dbReference type="ARBA" id="ARBA00004123"/>
    </source>
</evidence>
<dbReference type="SUPFAM" id="SSF48371">
    <property type="entry name" value="ARM repeat"/>
    <property type="match status" value="1"/>
</dbReference>
<evidence type="ECO:0000313" key="10">
    <source>
        <dbReference type="Proteomes" id="UP001431783"/>
    </source>
</evidence>
<evidence type="ECO:0000256" key="5">
    <source>
        <dbReference type="ARBA" id="ARBA00022490"/>
    </source>
</evidence>
<evidence type="ECO:0000256" key="6">
    <source>
        <dbReference type="ARBA" id="ARBA00022927"/>
    </source>
</evidence>
<evidence type="ECO:0000256" key="7">
    <source>
        <dbReference type="ARBA" id="ARBA00023242"/>
    </source>
</evidence>
<evidence type="ECO:0000256" key="4">
    <source>
        <dbReference type="ARBA" id="ARBA00022448"/>
    </source>
</evidence>
<dbReference type="GO" id="GO:0006611">
    <property type="term" value="P:protein export from nucleus"/>
    <property type="evidence" value="ECO:0007669"/>
    <property type="project" value="TreeGrafter"/>
</dbReference>
<evidence type="ECO:0000256" key="8">
    <source>
        <dbReference type="ARBA" id="ARBA00040444"/>
    </source>
</evidence>
<keyword evidence="5" id="KW-0963">Cytoplasm</keyword>